<dbReference type="Proteomes" id="UP000183832">
    <property type="component" value="Unassembled WGS sequence"/>
</dbReference>
<dbReference type="EMBL" id="CVRI01000066">
    <property type="protein sequence ID" value="CRL05991.1"/>
    <property type="molecule type" value="Genomic_DNA"/>
</dbReference>
<organism evidence="1 2">
    <name type="scientific">Clunio marinus</name>
    <dbReference type="NCBI Taxonomy" id="568069"/>
    <lineage>
        <taxon>Eukaryota</taxon>
        <taxon>Metazoa</taxon>
        <taxon>Ecdysozoa</taxon>
        <taxon>Arthropoda</taxon>
        <taxon>Hexapoda</taxon>
        <taxon>Insecta</taxon>
        <taxon>Pterygota</taxon>
        <taxon>Neoptera</taxon>
        <taxon>Endopterygota</taxon>
        <taxon>Diptera</taxon>
        <taxon>Nematocera</taxon>
        <taxon>Chironomoidea</taxon>
        <taxon>Chironomidae</taxon>
        <taxon>Clunio</taxon>
    </lineage>
</organism>
<dbReference type="AlphaFoldDB" id="A0A1J1J0R4"/>
<proteinExistence type="predicted"/>
<protein>
    <submittedName>
        <fullName evidence="1">CLUMA_CG019289, isoform A</fullName>
    </submittedName>
</protein>
<evidence type="ECO:0000313" key="2">
    <source>
        <dbReference type="Proteomes" id="UP000183832"/>
    </source>
</evidence>
<keyword evidence="2" id="KW-1185">Reference proteome</keyword>
<sequence>MSVSFRFEIFGSQERHLYWFSEETSIKPVVRAYRKSEVVRGPAPKIPYAPQPAYITYYDDGDDKTTRIIDHELDELKKRQKREVELESVVEYREVSRCKIYILRTNKNDETEWDEPIKIYTIINIKRKAHHYFQR</sequence>
<reference evidence="1 2" key="1">
    <citation type="submission" date="2015-04" db="EMBL/GenBank/DDBJ databases">
        <authorList>
            <person name="Syromyatnikov M.Y."/>
            <person name="Popov V.N."/>
        </authorList>
    </citation>
    <scope>NUCLEOTIDE SEQUENCE [LARGE SCALE GENOMIC DNA]</scope>
</reference>
<gene>
    <name evidence="1" type="ORF">CLUMA_CG019289</name>
</gene>
<name>A0A1J1J0R4_9DIPT</name>
<accession>A0A1J1J0R4</accession>
<evidence type="ECO:0000313" key="1">
    <source>
        <dbReference type="EMBL" id="CRL05991.1"/>
    </source>
</evidence>